<protein>
    <submittedName>
        <fullName evidence="2">COG1396: Predicted transcriptional regulators</fullName>
    </submittedName>
</protein>
<proteinExistence type="predicted"/>
<reference evidence="2" key="1">
    <citation type="submission" date="2016-10" db="EMBL/GenBank/DDBJ databases">
        <authorList>
            <person name="de Groot N.N."/>
        </authorList>
    </citation>
    <scope>NUCLEOTIDE SEQUENCE</scope>
</reference>
<evidence type="ECO:0000259" key="1">
    <source>
        <dbReference type="PROSITE" id="PS50943"/>
    </source>
</evidence>
<evidence type="ECO:0000313" key="2">
    <source>
        <dbReference type="EMBL" id="SFV67343.1"/>
    </source>
</evidence>
<dbReference type="SMART" id="SM00530">
    <property type="entry name" value="HTH_XRE"/>
    <property type="match status" value="1"/>
</dbReference>
<dbReference type="AlphaFoldDB" id="A0A1W1CNQ9"/>
<dbReference type="InterPro" id="IPR001387">
    <property type="entry name" value="Cro/C1-type_HTH"/>
</dbReference>
<dbReference type="EMBL" id="FPHJ01000055">
    <property type="protein sequence ID" value="SFV67343.1"/>
    <property type="molecule type" value="Genomic_DNA"/>
</dbReference>
<accession>A0A1W1CNQ9</accession>
<feature type="domain" description="HTH cro/C1-type" evidence="1">
    <location>
        <begin position="18"/>
        <end position="79"/>
    </location>
</feature>
<dbReference type="InterPro" id="IPR010982">
    <property type="entry name" value="Lambda_DNA-bd_dom_sf"/>
</dbReference>
<sequence>MSKRNPYDYQRQILRKILTNIRKNKNIKQIELAKSLNKPQSFISKYENGERNLDLIEINQLCKVLKFPLIKVIKEFEVLSNK</sequence>
<dbReference type="Gene3D" id="1.10.260.40">
    <property type="entry name" value="lambda repressor-like DNA-binding domains"/>
    <property type="match status" value="1"/>
</dbReference>
<gene>
    <name evidence="2" type="ORF">MNB_SUP05-5-904</name>
</gene>
<dbReference type="Pfam" id="PF01381">
    <property type="entry name" value="HTH_3"/>
    <property type="match status" value="1"/>
</dbReference>
<dbReference type="CDD" id="cd00093">
    <property type="entry name" value="HTH_XRE"/>
    <property type="match status" value="1"/>
</dbReference>
<dbReference type="GO" id="GO:0003677">
    <property type="term" value="F:DNA binding"/>
    <property type="evidence" value="ECO:0007669"/>
    <property type="project" value="InterPro"/>
</dbReference>
<name>A0A1W1CNQ9_9ZZZZ</name>
<organism evidence="2">
    <name type="scientific">hydrothermal vent metagenome</name>
    <dbReference type="NCBI Taxonomy" id="652676"/>
    <lineage>
        <taxon>unclassified sequences</taxon>
        <taxon>metagenomes</taxon>
        <taxon>ecological metagenomes</taxon>
    </lineage>
</organism>
<dbReference type="PROSITE" id="PS50943">
    <property type="entry name" value="HTH_CROC1"/>
    <property type="match status" value="1"/>
</dbReference>
<dbReference type="SUPFAM" id="SSF47413">
    <property type="entry name" value="lambda repressor-like DNA-binding domains"/>
    <property type="match status" value="1"/>
</dbReference>